<reference evidence="1 2" key="1">
    <citation type="submission" date="2018-02" db="EMBL/GenBank/DDBJ databases">
        <title>The genomes of Aspergillus section Nigri reveals drivers in fungal speciation.</title>
        <authorList>
            <consortium name="DOE Joint Genome Institute"/>
            <person name="Vesth T.C."/>
            <person name="Nybo J."/>
            <person name="Theobald S."/>
            <person name="Brandl J."/>
            <person name="Frisvad J.C."/>
            <person name="Nielsen K.F."/>
            <person name="Lyhne E.K."/>
            <person name="Kogle M.E."/>
            <person name="Kuo A."/>
            <person name="Riley R."/>
            <person name="Clum A."/>
            <person name="Nolan M."/>
            <person name="Lipzen A."/>
            <person name="Salamov A."/>
            <person name="Henrissat B."/>
            <person name="Wiebenga A."/>
            <person name="De vries R.P."/>
            <person name="Grigoriev I.V."/>
            <person name="Mortensen U.H."/>
            <person name="Andersen M.R."/>
            <person name="Baker S.E."/>
        </authorList>
    </citation>
    <scope>NUCLEOTIDE SEQUENCE [LARGE SCALE GENOMIC DNA]</scope>
    <source>
        <strain evidence="1 2">CBS 114.51</strain>
    </source>
</reference>
<protein>
    <submittedName>
        <fullName evidence="1">Uncharacterized protein</fullName>
    </submittedName>
</protein>
<name>A0A8T8XGD9_ASPJA</name>
<dbReference type="GeneID" id="37169612"/>
<organism evidence="1 2">
    <name type="scientific">Aspergillus japonicus CBS 114.51</name>
    <dbReference type="NCBI Taxonomy" id="1448312"/>
    <lineage>
        <taxon>Eukaryota</taxon>
        <taxon>Fungi</taxon>
        <taxon>Dikarya</taxon>
        <taxon>Ascomycota</taxon>
        <taxon>Pezizomycotina</taxon>
        <taxon>Eurotiomycetes</taxon>
        <taxon>Eurotiomycetidae</taxon>
        <taxon>Eurotiales</taxon>
        <taxon>Aspergillaceae</taxon>
        <taxon>Aspergillus</taxon>
        <taxon>Aspergillus subgen. Circumdati</taxon>
    </lineage>
</organism>
<evidence type="ECO:0000313" key="2">
    <source>
        <dbReference type="Proteomes" id="UP000249497"/>
    </source>
</evidence>
<sequence>MPSDILEYKLLIQPSLQAGLSQWANLPAPLILPLFLPDYYVLVSLAKCSILRSSLPAVSNDQQHAVKRTNQQKLMSFHPRPSTNQATVDLMINGLARVEPPSCLLIQTIPLSDFLLDVCPSSHAYPYSMMLYSGKSRKQKISKRWTTCRLVISLPTTYSRYSKPLHICIQPTHISCPALQMPPAHP</sequence>
<dbReference type="EMBL" id="KZ824772">
    <property type="protein sequence ID" value="RAH86439.1"/>
    <property type="molecule type" value="Genomic_DNA"/>
</dbReference>
<dbReference type="RefSeq" id="XP_025532333.1">
    <property type="nucleotide sequence ID" value="XM_025665920.1"/>
</dbReference>
<dbReference type="Proteomes" id="UP000249497">
    <property type="component" value="Unassembled WGS sequence"/>
</dbReference>
<keyword evidence="2" id="KW-1185">Reference proteome</keyword>
<evidence type="ECO:0000313" key="1">
    <source>
        <dbReference type="EMBL" id="RAH86439.1"/>
    </source>
</evidence>
<proteinExistence type="predicted"/>
<dbReference type="AlphaFoldDB" id="A0A8T8XGD9"/>
<gene>
    <name evidence="1" type="ORF">BO86DRAFT_110316</name>
</gene>
<accession>A0A8T8XGD9</accession>